<keyword evidence="2" id="KW-1185">Reference proteome</keyword>
<feature type="region of interest" description="Disordered" evidence="1">
    <location>
        <begin position="116"/>
        <end position="140"/>
    </location>
</feature>
<accession>A0A0R3RQP5</accession>
<evidence type="ECO:0000256" key="1">
    <source>
        <dbReference type="SAM" id="MobiDB-lite"/>
    </source>
</evidence>
<feature type="region of interest" description="Disordered" evidence="1">
    <location>
        <begin position="37"/>
        <end position="81"/>
    </location>
</feature>
<reference evidence="3" key="1">
    <citation type="submission" date="2017-02" db="UniProtKB">
        <authorList>
            <consortium name="WormBaseParasite"/>
        </authorList>
    </citation>
    <scope>IDENTIFICATION</scope>
</reference>
<dbReference type="AlphaFoldDB" id="A0A0R3RQP5"/>
<dbReference type="Proteomes" id="UP000050640">
    <property type="component" value="Unplaced"/>
</dbReference>
<proteinExistence type="predicted"/>
<organism evidence="2 3">
    <name type="scientific">Elaeophora elaphi</name>
    <dbReference type="NCBI Taxonomy" id="1147741"/>
    <lineage>
        <taxon>Eukaryota</taxon>
        <taxon>Metazoa</taxon>
        <taxon>Ecdysozoa</taxon>
        <taxon>Nematoda</taxon>
        <taxon>Chromadorea</taxon>
        <taxon>Rhabditida</taxon>
        <taxon>Spirurina</taxon>
        <taxon>Spiruromorpha</taxon>
        <taxon>Filarioidea</taxon>
        <taxon>Onchocercidae</taxon>
        <taxon>Elaeophora</taxon>
    </lineage>
</organism>
<dbReference type="WBParaSite" id="EEL_0000401201-mRNA-1">
    <property type="protein sequence ID" value="EEL_0000401201-mRNA-1"/>
    <property type="gene ID" value="EEL_0000401201"/>
</dbReference>
<sequence>MSMSSAQDEKEIIAVMEKYTTESKMRPSALGHFFSRIGSMKHRSKSPRDPSPYVSDDAVTPCPTQPASPTSSIRNGTNVKDSELNAGNELHISPPPKPKRHSSPFFRIIHRLSMNRKTREASSLGRDTHDCSQPGRNKLNSSHETVVNICSNAECLLQIFSTSTLPTAYNSGDGLSRPTVSENDLRLITLRKDQEMERSVTALSMNTSGVHQDDNFDVITRVPSYLRISCALNGYRRPYRHIDEFRRRQSAIPPKLPMSIVEARKLVFSQIDDGQSNDNRKRILMCYKSYKRNTYALASLTICRRIS</sequence>
<feature type="compositionally biased region" description="Polar residues" evidence="1">
    <location>
        <begin position="65"/>
        <end position="79"/>
    </location>
</feature>
<protein>
    <submittedName>
        <fullName evidence="3">Uncharacterized protein</fullName>
    </submittedName>
</protein>
<dbReference type="STRING" id="1147741.A0A0R3RQP5"/>
<name>A0A0R3RQP5_9BILA</name>
<evidence type="ECO:0000313" key="2">
    <source>
        <dbReference type="Proteomes" id="UP000050640"/>
    </source>
</evidence>
<evidence type="ECO:0000313" key="3">
    <source>
        <dbReference type="WBParaSite" id="EEL_0000401201-mRNA-1"/>
    </source>
</evidence>